<dbReference type="EMBL" id="JAMKFB020000017">
    <property type="protein sequence ID" value="KAL0170696.1"/>
    <property type="molecule type" value="Genomic_DNA"/>
</dbReference>
<comment type="caution">
    <text evidence="1">The sequence shown here is derived from an EMBL/GenBank/DDBJ whole genome shotgun (WGS) entry which is preliminary data.</text>
</comment>
<accession>A0ABD0PAR4</accession>
<organism evidence="1 2">
    <name type="scientific">Cirrhinus mrigala</name>
    <name type="common">Mrigala</name>
    <dbReference type="NCBI Taxonomy" id="683832"/>
    <lineage>
        <taxon>Eukaryota</taxon>
        <taxon>Metazoa</taxon>
        <taxon>Chordata</taxon>
        <taxon>Craniata</taxon>
        <taxon>Vertebrata</taxon>
        <taxon>Euteleostomi</taxon>
        <taxon>Actinopterygii</taxon>
        <taxon>Neopterygii</taxon>
        <taxon>Teleostei</taxon>
        <taxon>Ostariophysi</taxon>
        <taxon>Cypriniformes</taxon>
        <taxon>Cyprinidae</taxon>
        <taxon>Labeoninae</taxon>
        <taxon>Labeonini</taxon>
        <taxon>Cirrhinus</taxon>
    </lineage>
</organism>
<protein>
    <submittedName>
        <fullName evidence="1">Uncharacterized protein</fullName>
    </submittedName>
</protein>
<proteinExistence type="predicted"/>
<keyword evidence="2" id="KW-1185">Reference proteome</keyword>
<dbReference type="AlphaFoldDB" id="A0ABD0PAR4"/>
<dbReference type="Proteomes" id="UP001529510">
    <property type="component" value="Unassembled WGS sequence"/>
</dbReference>
<reference evidence="1 2" key="1">
    <citation type="submission" date="2024-05" db="EMBL/GenBank/DDBJ databases">
        <title>Genome sequencing and assembly of Indian major carp, Cirrhinus mrigala (Hamilton, 1822).</title>
        <authorList>
            <person name="Mohindra V."/>
            <person name="Chowdhury L.M."/>
            <person name="Lal K."/>
            <person name="Jena J.K."/>
        </authorList>
    </citation>
    <scope>NUCLEOTIDE SEQUENCE [LARGE SCALE GENOMIC DNA]</scope>
    <source>
        <strain evidence="1">CM1030</strain>
        <tissue evidence="1">Blood</tissue>
    </source>
</reference>
<feature type="non-terminal residue" evidence="1">
    <location>
        <position position="1"/>
    </location>
</feature>
<sequence>AGTKYSVSVFGMFDGGESMPLAGEEKTTLSDAPDFPLFEAPGKINKNLLSF</sequence>
<evidence type="ECO:0000313" key="2">
    <source>
        <dbReference type="Proteomes" id="UP001529510"/>
    </source>
</evidence>
<evidence type="ECO:0000313" key="1">
    <source>
        <dbReference type="EMBL" id="KAL0170696.1"/>
    </source>
</evidence>
<name>A0ABD0PAR4_CIRMR</name>
<gene>
    <name evidence="1" type="ORF">M9458_035292</name>
</gene>